<dbReference type="PANTHER" id="PTHR35604">
    <property type="entry name" value="TRANSPOSASE INSH FOR INSERTION SEQUENCE ELEMENT IS5A-RELATED"/>
    <property type="match status" value="1"/>
</dbReference>
<dbReference type="InterPro" id="IPR008490">
    <property type="entry name" value="Transposase_InsH_N"/>
</dbReference>
<feature type="domain" description="Transposase InsH N-terminal" evidence="2">
    <location>
        <begin position="22"/>
        <end position="111"/>
    </location>
</feature>
<proteinExistence type="predicted"/>
<evidence type="ECO:0000313" key="5">
    <source>
        <dbReference type="EMBL" id="QIS24751.1"/>
    </source>
</evidence>
<evidence type="ECO:0000313" key="4">
    <source>
        <dbReference type="EMBL" id="QIS24745.1"/>
    </source>
</evidence>
<dbReference type="InterPro" id="IPR047629">
    <property type="entry name" value="IS1182_transpos"/>
</dbReference>
<sequence>MGHSPGAAIPAETVRVAWAANPQGTPAMWIRDRLDGLFLDSDFDEWYPVDGRLGLSPARLALVSVLQFAENLTDRQAALAVACRIDWKYALGLGIDDPGFDHTVLCEFRERMAEGDRADRLLAVMVDRLAAAGLVTARGRQRTDSTHVLAAVRTLSRLELVGETLRAALEELALVAPEWLAGIVTPEWGQRYDRPVRYDRLPRGADARRTWALTVGADGASLLQALAAPDAPQRLRKGTRVEVLRRVWIQQYWFDSAGRLRWRDAKKTKDRRTRRSSPRRSNSGAAGSPDPAEAQVPWSGLEIVSPHDPQARFCHHPGKARWIGYKVHQTETCDDDMPRVIVHVLTTPAPEQDVHALDPIHTALAARRLLPSEHLVDTGYITPQIIHHAATEHAVTIIGPVREDPRAGEHPGFAKEDFLIDWQARTVTCPQGVTSPPWKPTVTDQRPGFSVLFRRADCRECAVRRQCTGNVDDKGRHLLLLPRPLQQIQSHARTEQKTAAWQQKYAMRAGCEATVSEAVHAHGLRRCRYRGLARTHVQHVLTAAGTDLIRLSQHSDSPKPKPPSRFHQLCRTRPTQTT</sequence>
<evidence type="ECO:0000259" key="2">
    <source>
        <dbReference type="Pfam" id="PF05598"/>
    </source>
</evidence>
<protein>
    <submittedName>
        <fullName evidence="5">IS1182 family transposase</fullName>
    </submittedName>
</protein>
<dbReference type="InterPro" id="IPR025668">
    <property type="entry name" value="Tnp_DDE_dom"/>
</dbReference>
<dbReference type="Proteomes" id="UP000500953">
    <property type="component" value="Chromosome"/>
</dbReference>
<feature type="region of interest" description="Disordered" evidence="1">
    <location>
        <begin position="265"/>
        <end position="294"/>
    </location>
</feature>
<dbReference type="PANTHER" id="PTHR35604:SF2">
    <property type="entry name" value="TRANSPOSASE INSH FOR INSERTION SEQUENCE ELEMENT IS5A-RELATED"/>
    <property type="match status" value="1"/>
</dbReference>
<organism evidence="5 6">
    <name type="scientific">Nocardia terpenica</name>
    <dbReference type="NCBI Taxonomy" id="455432"/>
    <lineage>
        <taxon>Bacteria</taxon>
        <taxon>Bacillati</taxon>
        <taxon>Actinomycetota</taxon>
        <taxon>Actinomycetes</taxon>
        <taxon>Mycobacteriales</taxon>
        <taxon>Nocardiaceae</taxon>
        <taxon>Nocardia</taxon>
    </lineage>
</organism>
<dbReference type="AlphaFoldDB" id="A0A6G9ZH76"/>
<accession>A0A6G9ZH76</accession>
<name>A0A6G9ZH76_9NOCA</name>
<feature type="domain" description="Transposase DDE" evidence="3">
    <location>
        <begin position="428"/>
        <end position="551"/>
    </location>
</feature>
<evidence type="ECO:0000256" key="1">
    <source>
        <dbReference type="SAM" id="MobiDB-lite"/>
    </source>
</evidence>
<evidence type="ECO:0000313" key="6">
    <source>
        <dbReference type="Proteomes" id="UP000500953"/>
    </source>
</evidence>
<dbReference type="EMBL" id="CP046173">
    <property type="protein sequence ID" value="QIS24745.1"/>
    <property type="molecule type" value="Genomic_DNA"/>
</dbReference>
<dbReference type="NCBIfam" id="NF033551">
    <property type="entry name" value="transpos_IS1182"/>
    <property type="match status" value="1"/>
</dbReference>
<gene>
    <name evidence="4" type="ORF">F6W96_39230</name>
    <name evidence="5" type="ORF">F6W96_39430</name>
</gene>
<reference evidence="5 6" key="1">
    <citation type="journal article" date="2019" name="ACS Chem. Biol.">
        <title>Identification and Mobilization of a Cryptic Antibiotic Biosynthesis Gene Locus from a Human-Pathogenic Nocardia Isolate.</title>
        <authorList>
            <person name="Herisse M."/>
            <person name="Ishida K."/>
            <person name="Porter J.L."/>
            <person name="Howden B."/>
            <person name="Hertweck C."/>
            <person name="Stinear T.P."/>
            <person name="Pidot S.J."/>
        </authorList>
    </citation>
    <scope>NUCLEOTIDE SEQUENCE [LARGE SCALE GENOMIC DNA]</scope>
    <source>
        <strain evidence="5 6">AUSMDU00012715</strain>
    </source>
</reference>
<dbReference type="Pfam" id="PF05598">
    <property type="entry name" value="DUF772"/>
    <property type="match status" value="1"/>
</dbReference>
<evidence type="ECO:0000259" key="3">
    <source>
        <dbReference type="Pfam" id="PF13751"/>
    </source>
</evidence>
<dbReference type="EMBL" id="CP046173">
    <property type="protein sequence ID" value="QIS24751.1"/>
    <property type="molecule type" value="Genomic_DNA"/>
</dbReference>
<feature type="compositionally biased region" description="Low complexity" evidence="1">
    <location>
        <begin position="279"/>
        <end position="288"/>
    </location>
</feature>
<feature type="compositionally biased region" description="Basic residues" evidence="1">
    <location>
        <begin position="268"/>
        <end position="278"/>
    </location>
</feature>
<dbReference type="Pfam" id="PF13751">
    <property type="entry name" value="DDE_Tnp_1_6"/>
    <property type="match status" value="1"/>
</dbReference>
<feature type="region of interest" description="Disordered" evidence="1">
    <location>
        <begin position="552"/>
        <end position="578"/>
    </location>
</feature>